<dbReference type="PANTHER" id="PTHR41786">
    <property type="entry name" value="MOTILITY ACCESSORY FACTOR MAF"/>
    <property type="match status" value="1"/>
</dbReference>
<proteinExistence type="predicted"/>
<name>A0ABT9V7V4_9BACL</name>
<dbReference type="InterPro" id="IPR002826">
    <property type="entry name" value="MptE-like"/>
</dbReference>
<dbReference type="EMBL" id="JAUSTU010000017">
    <property type="protein sequence ID" value="MDQ0156915.1"/>
    <property type="molecule type" value="Genomic_DNA"/>
</dbReference>
<sequence>MLKENADFIKKIDPKLFEQLNKEGIEEEKVKVIETKQGLPTLQIVNDRRPMLIHSKYNPSQEADRIIEQLGNIEEYDHVFFYGFGLGYHAEVLLKRYPSKKFSIFEPLNAVFQKYIEQKFIKNLPVERLAFLKVGLSEEETKSFIEEFFNFVQEKTLLVTLPSYERLIPDKYEQFRIDFKKIIEEKRQGISVNYSFQKRWTLNSLINLPETLKSPNILHDINKKKFVNQPAIIVAAGPSLNEELDNLKYIKEKGLAYIFTVGSAINTLIENGINPDAMCTYDPTVLNQKVFEKVVNKKINSIPMIYGTSVGFETLKNYSGPKLHMVTNQDTISNFYLKRNDEKDIVNVHDAPSIAVVTLELLYKLGCNPIILVGQNLAYKNKQSYSKGIDHVSNELTDENLKRAVSVKGVDGKEVLTDHGYNRMRSQIEYYLSEVIKGIEVINTTKGGAHIEGTVFKELSTVIQEQLKHSEIDGEWFHLEKNDYNKNYLENQQKKMIEQAELLNDSLRNIKRLFSNMEQLIVERKVVKLEKMFNKFDVEMKKFVQNDFYLTFLQPMSRVEFDLLTKDINALKFDNDTISKAKKTIKSFKRFVKSCEFDLNNMKSIFDEVNKEITEFLNESKVKDVNDEK</sequence>
<evidence type="ECO:0000313" key="3">
    <source>
        <dbReference type="Proteomes" id="UP001231362"/>
    </source>
</evidence>
<keyword evidence="3" id="KW-1185">Reference proteome</keyword>
<protein>
    <recommendedName>
        <fullName evidence="1">6-hydroxymethylpterin diphosphokinase MptE-like domain-containing protein</fullName>
    </recommendedName>
</protein>
<comment type="caution">
    <text evidence="2">The sequence shown here is derived from an EMBL/GenBank/DDBJ whole genome shotgun (WGS) entry which is preliminary data.</text>
</comment>
<accession>A0ABT9V7V4</accession>
<reference evidence="2 3" key="1">
    <citation type="submission" date="2023-07" db="EMBL/GenBank/DDBJ databases">
        <title>Genomic Encyclopedia of Type Strains, Phase IV (KMG-IV): sequencing the most valuable type-strain genomes for metagenomic binning, comparative biology and taxonomic classification.</title>
        <authorList>
            <person name="Goeker M."/>
        </authorList>
    </citation>
    <scope>NUCLEOTIDE SEQUENCE [LARGE SCALE GENOMIC DNA]</scope>
    <source>
        <strain evidence="2 3">DSM 23948</strain>
    </source>
</reference>
<evidence type="ECO:0000313" key="2">
    <source>
        <dbReference type="EMBL" id="MDQ0156915.1"/>
    </source>
</evidence>
<evidence type="ECO:0000259" key="1">
    <source>
        <dbReference type="Pfam" id="PF01973"/>
    </source>
</evidence>
<dbReference type="Pfam" id="PF01973">
    <property type="entry name" value="MptE-like"/>
    <property type="match status" value="1"/>
</dbReference>
<dbReference type="RefSeq" id="WP_307151405.1">
    <property type="nucleotide sequence ID" value="NZ_JAUSTU010000017.1"/>
</dbReference>
<gene>
    <name evidence="2" type="ORF">J2S07_003240</name>
</gene>
<dbReference type="PANTHER" id="PTHR41786:SF1">
    <property type="entry name" value="6-HYDROXYMETHYLPTERIN DIPHOSPHOKINASE MPTE-LIKE DOMAIN-CONTAINING PROTEIN"/>
    <property type="match status" value="1"/>
</dbReference>
<organism evidence="2 3">
    <name type="scientific">Anoxybacillus andreesenii</name>
    <dbReference type="NCBI Taxonomy" id="1325932"/>
    <lineage>
        <taxon>Bacteria</taxon>
        <taxon>Bacillati</taxon>
        <taxon>Bacillota</taxon>
        <taxon>Bacilli</taxon>
        <taxon>Bacillales</taxon>
        <taxon>Anoxybacillaceae</taxon>
        <taxon>Anoxybacillus</taxon>
    </lineage>
</organism>
<dbReference type="Proteomes" id="UP001231362">
    <property type="component" value="Unassembled WGS sequence"/>
</dbReference>
<feature type="domain" description="6-hydroxymethylpterin diphosphokinase MptE-like" evidence="1">
    <location>
        <begin position="203"/>
        <end position="381"/>
    </location>
</feature>